<dbReference type="InterPro" id="IPR011047">
    <property type="entry name" value="Quinoprotein_ADH-like_sf"/>
</dbReference>
<dbReference type="SUPFAM" id="SSF69322">
    <property type="entry name" value="Tricorn protease domain 2"/>
    <property type="match status" value="1"/>
</dbReference>
<dbReference type="SUPFAM" id="SSF50998">
    <property type="entry name" value="Quinoprotein alcohol dehydrogenase-like"/>
    <property type="match status" value="1"/>
</dbReference>
<proteinExistence type="predicted"/>
<gene>
    <name evidence="2" type="ORF">BJY24_004888</name>
</gene>
<dbReference type="InterPro" id="IPR015943">
    <property type="entry name" value="WD40/YVTN_repeat-like_dom_sf"/>
</dbReference>
<feature type="domain" description="Novel STAND NTPase 1" evidence="1">
    <location>
        <begin position="215"/>
        <end position="596"/>
    </location>
</feature>
<sequence>MRAGVSGGGTAGFGSVAVRVLAESGAVVGAGFVVGPRLVATCVHVVSEAAGADARETRPPDTAVWIDFPLSPATGRVRARVRRWAPITADGGGDIAVLEIVEALPEPVVAPPFWRAEEPWGREFRMLGFPAEFDTGVWVSGEFRATQGVGWLQLQAATGGQPITGGFSGAAVWDAASGAVVGMAVAADRRRYTRTAFMIPIAEVLDIDPAMLPNPYRGLERFEEGDAALFHGRDADIERVLAAVDQRSFVAVVGGSGTGKSSLVSAGVVPRVRERGMAVAAVRLTGLSTTSDAQVHDGGDDVSALLMDVVRQTVTDESRRAELIERIPDAGLLVFPDQFEDLAATAPAQAQDLMHRLIDLVAAADTAGKTIRVVLTLRWEAVGELVDTEIASLLDGATVALAAMERDQLRDVIRGPLAHAPGVGIDADLVERLVDDTVHQPGGLPLLESALTELWEQRGSGRLTLADYHRSGGVAGAITRRADRALSRFTEPEAAAVRRLLTMVAVPARTGAGFVRSAVALAEHPDLHGLAGHLARERLVAVGRRSDGVVIVELAHQALIDNWPTLRGWLEHDRDFRSWQQEFDSRRAEWEAAHHESGALLRGSALATAEEWLTARASDLSPAQRRYIQASRRVRRREVRRWRMVTAATAVLALVAATTAVAAYRTSQERAEQLRLAAGINLAKESMRLADSQPLTALQFAQAAHRHAPGNPEVEDALLYQQAALGALARFTPGEMPTGADRILASAATDGAASVAVGVDGTARVQTGLREGKPVIWKVPAEERVAAVAMSGDGGTLAVVERGGRVSVWDVRSRTGPVHVRAGVPSLPDHAVKARLSADGGMLVLSIDPERGPEKPSPPDVLEVYDTSTSHPTRIAAPPAAADRRDQVPIWVGANGTEITFAETDGTEYFNVVRDLGGNVIRVLPDGIPSRGGIYSCLPAPPDQRQRTLAVFDIRTGVERSRFDVDYDFCVRTRLDSTEQFFIDGDNHAGDAVFSIRLMSLTTGRIYRAEVGRSTGGNSTIVTDTDRGPVLNEFAREGLLRSSPAEPVGDDGMFTQVPNATAWSNAETIATYIRDPAAATSSLEIDRVRPRAQRLARLALGGAPDDIDLGDEPVMKFTPDGRYLVAVGERPQLVVFDAWTLDVVQRIPLPVPVELDGVDGLRGAVVFSGSDEVLAMYGAILTRWRIRDGRSVSDPLPLWRDEDELVRLSADGGLGRPAGRPDEILVTSSKGAAVWNVADRRRVSTFDVKERQEYKGAYYDPIDPVVYVQTGRVEMWNPATGAVTVPSRPMPPVPYLRGTTPGGLWVAIDGAAVNHIDIWDRNRGKISSLKLPGTIYDVTADDNTVHILYRGGTLRMNLDRDNIFDRLCAIHNRDYSAEERAQLPVGADDAPPCRK</sequence>
<protein>
    <recommendedName>
        <fullName evidence="1">Novel STAND NTPase 1 domain-containing protein</fullName>
    </recommendedName>
</protein>
<dbReference type="RefSeq" id="WP_157185506.1">
    <property type="nucleotide sequence ID" value="NZ_JACHIT010000002.1"/>
</dbReference>
<evidence type="ECO:0000313" key="2">
    <source>
        <dbReference type="EMBL" id="MBB5915976.1"/>
    </source>
</evidence>
<name>A0A7W9UK16_9NOCA</name>
<dbReference type="SUPFAM" id="SSF52540">
    <property type="entry name" value="P-loop containing nucleoside triphosphate hydrolases"/>
    <property type="match status" value="1"/>
</dbReference>
<comment type="caution">
    <text evidence="2">The sequence shown here is derived from an EMBL/GenBank/DDBJ whole genome shotgun (WGS) entry which is preliminary data.</text>
</comment>
<dbReference type="SUPFAM" id="SSF50494">
    <property type="entry name" value="Trypsin-like serine proteases"/>
    <property type="match status" value="1"/>
</dbReference>
<dbReference type="Proteomes" id="UP000540412">
    <property type="component" value="Unassembled WGS sequence"/>
</dbReference>
<organism evidence="2 3">
    <name type="scientific">Nocardia transvalensis</name>
    <dbReference type="NCBI Taxonomy" id="37333"/>
    <lineage>
        <taxon>Bacteria</taxon>
        <taxon>Bacillati</taxon>
        <taxon>Actinomycetota</taxon>
        <taxon>Actinomycetes</taxon>
        <taxon>Mycobacteriales</taxon>
        <taxon>Nocardiaceae</taxon>
        <taxon>Nocardia</taxon>
    </lineage>
</organism>
<evidence type="ECO:0000259" key="1">
    <source>
        <dbReference type="Pfam" id="PF20703"/>
    </source>
</evidence>
<evidence type="ECO:0000313" key="3">
    <source>
        <dbReference type="Proteomes" id="UP000540412"/>
    </source>
</evidence>
<accession>A0A7W9UK16</accession>
<reference evidence="2 3" key="1">
    <citation type="submission" date="2020-08" db="EMBL/GenBank/DDBJ databases">
        <title>Sequencing the genomes of 1000 actinobacteria strains.</title>
        <authorList>
            <person name="Klenk H.-P."/>
        </authorList>
    </citation>
    <scope>NUCLEOTIDE SEQUENCE [LARGE SCALE GENOMIC DNA]</scope>
    <source>
        <strain evidence="2 3">DSM 43582</strain>
    </source>
</reference>
<keyword evidence="3" id="KW-1185">Reference proteome</keyword>
<dbReference type="InterPro" id="IPR049052">
    <property type="entry name" value="nSTAND1"/>
</dbReference>
<dbReference type="EMBL" id="JACHIT010000002">
    <property type="protein sequence ID" value="MBB5915976.1"/>
    <property type="molecule type" value="Genomic_DNA"/>
</dbReference>
<dbReference type="InterPro" id="IPR009003">
    <property type="entry name" value="Peptidase_S1_PA"/>
</dbReference>
<dbReference type="Gene3D" id="2.130.10.10">
    <property type="entry name" value="YVTN repeat-like/Quinoprotein amine dehydrogenase"/>
    <property type="match status" value="1"/>
</dbReference>
<dbReference type="Pfam" id="PF20703">
    <property type="entry name" value="nSTAND1"/>
    <property type="match status" value="1"/>
</dbReference>
<dbReference type="InterPro" id="IPR027417">
    <property type="entry name" value="P-loop_NTPase"/>
</dbReference>